<reference evidence="2 3" key="1">
    <citation type="submission" date="2018-12" db="EMBL/GenBank/DDBJ databases">
        <authorList>
            <person name="Tiukova I."/>
            <person name="Dainat J."/>
        </authorList>
    </citation>
    <scope>NUCLEOTIDE SEQUENCE [LARGE SCALE GENOMIC DNA]</scope>
</reference>
<evidence type="ECO:0000313" key="2">
    <source>
        <dbReference type="EMBL" id="VEU22108.1"/>
    </source>
</evidence>
<dbReference type="Pfam" id="PF10175">
    <property type="entry name" value="MPP6"/>
    <property type="match status" value="1"/>
</dbReference>
<gene>
    <name evidence="2" type="ORF">BRENAR_LOCUS2840</name>
</gene>
<dbReference type="OrthoDB" id="4084022at2759"/>
<dbReference type="STRING" id="13370.A0A448YMM2"/>
<evidence type="ECO:0000313" key="3">
    <source>
        <dbReference type="Proteomes" id="UP000290900"/>
    </source>
</evidence>
<dbReference type="Proteomes" id="UP000290900">
    <property type="component" value="Unassembled WGS sequence"/>
</dbReference>
<keyword evidence="3" id="KW-1185">Reference proteome</keyword>
<organism evidence="2 3">
    <name type="scientific">Brettanomyces naardenensis</name>
    <name type="common">Yeast</name>
    <dbReference type="NCBI Taxonomy" id="13370"/>
    <lineage>
        <taxon>Eukaryota</taxon>
        <taxon>Fungi</taxon>
        <taxon>Dikarya</taxon>
        <taxon>Ascomycota</taxon>
        <taxon>Saccharomycotina</taxon>
        <taxon>Pichiomycetes</taxon>
        <taxon>Pichiales</taxon>
        <taxon>Pichiaceae</taxon>
        <taxon>Brettanomyces</taxon>
    </lineage>
</organism>
<dbReference type="AlphaFoldDB" id="A0A448YMM2"/>
<feature type="compositionally biased region" description="Basic and acidic residues" evidence="1">
    <location>
        <begin position="138"/>
        <end position="151"/>
    </location>
</feature>
<feature type="region of interest" description="Disordered" evidence="1">
    <location>
        <begin position="116"/>
        <end position="151"/>
    </location>
</feature>
<feature type="compositionally biased region" description="Basic residues" evidence="1">
    <location>
        <begin position="127"/>
        <end position="137"/>
    </location>
</feature>
<proteinExistence type="predicted"/>
<dbReference type="InParanoid" id="A0A448YMM2"/>
<name>A0A448YMM2_BRENA</name>
<evidence type="ECO:0000256" key="1">
    <source>
        <dbReference type="SAM" id="MobiDB-lite"/>
    </source>
</evidence>
<dbReference type="EMBL" id="CAACVR010000018">
    <property type="protein sequence ID" value="VEU22108.1"/>
    <property type="molecule type" value="Genomic_DNA"/>
</dbReference>
<sequence>MKDHKGLSSRVLEMKFMQVAGEREGREKKEEQKKKLRDLSEWKLPNADSVVDRIRHRKQKIETVGYSSIGSICTGRRNFGLKEAVKVEEGKGEGSGEDEKDKQKDTALLDTFKTWAEGKGSQNGVTKPKKSTKRHISKEKVKKVGDELDKI</sequence>
<protein>
    <submittedName>
        <fullName evidence="2">DEKNAAC103116</fullName>
    </submittedName>
</protein>
<accession>A0A448YMM2</accession>